<proteinExistence type="predicted"/>
<name>A0A1I1P173_9ACTN</name>
<evidence type="ECO:0000256" key="1">
    <source>
        <dbReference type="SAM" id="MobiDB-lite"/>
    </source>
</evidence>
<reference evidence="3 4" key="1">
    <citation type="submission" date="2016-10" db="EMBL/GenBank/DDBJ databases">
        <authorList>
            <person name="de Groot N.N."/>
        </authorList>
    </citation>
    <scope>NUCLEOTIDE SEQUENCE [LARGE SCALE GENOMIC DNA]</scope>
    <source>
        <strain evidence="3 4">CGMCC 1.7056</strain>
    </source>
</reference>
<keyword evidence="2" id="KW-0732">Signal</keyword>
<evidence type="ECO:0000256" key="2">
    <source>
        <dbReference type="SAM" id="SignalP"/>
    </source>
</evidence>
<dbReference type="RefSeq" id="WP_139230166.1">
    <property type="nucleotide sequence ID" value="NZ_FOLB01000024.1"/>
</dbReference>
<keyword evidence="4" id="KW-1185">Reference proteome</keyword>
<feature type="signal peptide" evidence="2">
    <location>
        <begin position="1"/>
        <end position="24"/>
    </location>
</feature>
<dbReference type="OrthoDB" id="4565427at2"/>
<dbReference type="Proteomes" id="UP000198832">
    <property type="component" value="Unassembled WGS sequence"/>
</dbReference>
<gene>
    <name evidence="3" type="ORF">SAMN04487968_12420</name>
</gene>
<protein>
    <submittedName>
        <fullName evidence="3">Peptidyl-prolyl cis-trans isomerase SurA</fullName>
    </submittedName>
</protein>
<feature type="chain" id="PRO_5038574148" evidence="2">
    <location>
        <begin position="25"/>
        <end position="199"/>
    </location>
</feature>
<dbReference type="STRING" id="574651.SAMN04487968_12420"/>
<evidence type="ECO:0000313" key="3">
    <source>
        <dbReference type="EMBL" id="SFD03557.1"/>
    </source>
</evidence>
<dbReference type="PROSITE" id="PS51257">
    <property type="entry name" value="PROKAR_LIPOPROTEIN"/>
    <property type="match status" value="1"/>
</dbReference>
<feature type="region of interest" description="Disordered" evidence="1">
    <location>
        <begin position="176"/>
        <end position="199"/>
    </location>
</feature>
<accession>A0A1I1P173</accession>
<feature type="compositionally biased region" description="Polar residues" evidence="1">
    <location>
        <begin position="176"/>
        <end position="188"/>
    </location>
</feature>
<organism evidence="3 4">
    <name type="scientific">Nocardioides terrae</name>
    <dbReference type="NCBI Taxonomy" id="574651"/>
    <lineage>
        <taxon>Bacteria</taxon>
        <taxon>Bacillati</taxon>
        <taxon>Actinomycetota</taxon>
        <taxon>Actinomycetes</taxon>
        <taxon>Propionibacteriales</taxon>
        <taxon>Nocardioidaceae</taxon>
        <taxon>Nocardioides</taxon>
    </lineage>
</organism>
<dbReference type="EMBL" id="FOLB01000024">
    <property type="protein sequence ID" value="SFD03557.1"/>
    <property type="molecule type" value="Genomic_DNA"/>
</dbReference>
<keyword evidence="3" id="KW-0413">Isomerase</keyword>
<evidence type="ECO:0000313" key="4">
    <source>
        <dbReference type="Proteomes" id="UP000198832"/>
    </source>
</evidence>
<dbReference type="AlphaFoldDB" id="A0A1I1P173"/>
<dbReference type="GO" id="GO:0016853">
    <property type="term" value="F:isomerase activity"/>
    <property type="evidence" value="ECO:0007669"/>
    <property type="project" value="UniProtKB-KW"/>
</dbReference>
<sequence length="199" mass="20791">MRRVTLLTAPVLAFLLAACGSSGPQPGTALELDGQRVTTRHLDDIASRYCSALAQVGTKVTTQAVRKQVVSALALRLMGERFSAAEGVEPDSSYDAQVAQLEPQLTAFDQKTQDAIIEVEGAESFATALVNSGGQQRFTDWLGDQHVVVNPVYGVTIDGDSFKHVDPSLSVAASSEAKTAVDNASNPSAAPATGSRACA</sequence>